<dbReference type="PANTHER" id="PTHR11804">
    <property type="entry name" value="PROTEASE M3 THIMET OLIGOPEPTIDASE-RELATED"/>
    <property type="match status" value="1"/>
</dbReference>
<dbReference type="EMBL" id="HBJA01093614">
    <property type="protein sequence ID" value="CAE0821321.1"/>
    <property type="molecule type" value="Transcribed_RNA"/>
</dbReference>
<organism evidence="8">
    <name type="scientific">Eutreptiella gymnastica</name>
    <dbReference type="NCBI Taxonomy" id="73025"/>
    <lineage>
        <taxon>Eukaryota</taxon>
        <taxon>Discoba</taxon>
        <taxon>Euglenozoa</taxon>
        <taxon>Euglenida</taxon>
        <taxon>Spirocuta</taxon>
        <taxon>Euglenophyceae</taxon>
        <taxon>Eutreptiales</taxon>
        <taxon>Eutreptiaceae</taxon>
        <taxon>Eutreptiella</taxon>
    </lineage>
</organism>
<dbReference type="GO" id="GO:0006508">
    <property type="term" value="P:proteolysis"/>
    <property type="evidence" value="ECO:0007669"/>
    <property type="project" value="UniProtKB-KW"/>
</dbReference>
<reference evidence="8" key="1">
    <citation type="submission" date="2021-01" db="EMBL/GenBank/DDBJ databases">
        <authorList>
            <person name="Corre E."/>
            <person name="Pelletier E."/>
            <person name="Niang G."/>
            <person name="Scheremetjew M."/>
            <person name="Finn R."/>
            <person name="Kale V."/>
            <person name="Holt S."/>
            <person name="Cochrane G."/>
            <person name="Meng A."/>
            <person name="Brown T."/>
            <person name="Cohen L."/>
        </authorList>
    </citation>
    <scope>NUCLEOTIDE SEQUENCE</scope>
    <source>
        <strain evidence="8">CCMP1594</strain>
    </source>
</reference>
<dbReference type="Gene3D" id="1.10.1370.30">
    <property type="match status" value="2"/>
</dbReference>
<protein>
    <recommendedName>
        <fullName evidence="7">Peptidase M3A/M3B catalytic domain-containing protein</fullName>
    </recommendedName>
</protein>
<keyword evidence="2 6" id="KW-0479">Metal-binding</keyword>
<comment type="cofactor">
    <cofactor evidence="6">
        <name>Zn(2+)</name>
        <dbReference type="ChEBI" id="CHEBI:29105"/>
    </cofactor>
    <text evidence="6">Binds 1 zinc ion.</text>
</comment>
<dbReference type="InterPro" id="IPR001567">
    <property type="entry name" value="Pept_M3A_M3B_dom"/>
</dbReference>
<evidence type="ECO:0000256" key="5">
    <source>
        <dbReference type="ARBA" id="ARBA00023049"/>
    </source>
</evidence>
<dbReference type="PANTHER" id="PTHR11804:SF84">
    <property type="entry name" value="SACCHAROLYSIN"/>
    <property type="match status" value="1"/>
</dbReference>
<proteinExistence type="inferred from homology"/>
<sequence>MALGEPYTTAALSQTKGAMEAFLRDPARLAEAEEWLAKGEGTAEQRKCLQIFVRTFKCYQMSDAEAVALRDQCTAVEDALSAARNHMRLGYEAPGGGGFVERSSVQLRTAMRTNDDEAVRKAAWEGLRSIGPFVLDNGLCEMVRLRNEMARRLGYEDFYDYKVQQAEGFSKVKLFSILDTLLEGTDALLASARERLAAEKGMAALEPWNTGYMMAGDIEKQLDPYFPFETALATWGECFAKLGISYRGATMTLDLLDRKGKYSNGFCHWPQPAWVKPDGTWQPSTTNFTSLADPAAVGSGRTALVTLMHEAGHAAHFANIVQPSPLFSQERAPTSVAYAETQSMFLDSLCKDAAWRGRYARSRDGAVLPWELHAADITATHPYEVFQLRAMLCVPYFEKALYELPAAELTPDRIQALADSVERQVQGGASGRPLLSIPHIISDEASCYYHGYVLAEMAVYQTRAHFLRQGPIVDNPEVGRRLREAYWDAGNSAMYLDLVEGLTGAPLTGAAWIAHLNADLEGLLKDERQDYDAAVAARAEPTAADVDLDMRVIVADGNERIADSKAMGGFLPACEAFKTYVRGRFFA</sequence>
<dbReference type="GO" id="GO:0006518">
    <property type="term" value="P:peptide metabolic process"/>
    <property type="evidence" value="ECO:0007669"/>
    <property type="project" value="TreeGrafter"/>
</dbReference>
<accession>A0A7S4G0I0</accession>
<keyword evidence="5 6" id="KW-0482">Metalloprotease</keyword>
<feature type="domain" description="Peptidase M3A/M3B catalytic" evidence="7">
    <location>
        <begin position="111"/>
        <end position="517"/>
    </location>
</feature>
<dbReference type="AlphaFoldDB" id="A0A7S4G0I0"/>
<name>A0A7S4G0I0_9EUGL</name>
<evidence type="ECO:0000256" key="6">
    <source>
        <dbReference type="RuleBase" id="RU003435"/>
    </source>
</evidence>
<dbReference type="Pfam" id="PF01432">
    <property type="entry name" value="Peptidase_M3"/>
    <property type="match status" value="1"/>
</dbReference>
<keyword evidence="4 6" id="KW-0862">Zinc</keyword>
<evidence type="ECO:0000259" key="7">
    <source>
        <dbReference type="Pfam" id="PF01432"/>
    </source>
</evidence>
<evidence type="ECO:0000256" key="4">
    <source>
        <dbReference type="ARBA" id="ARBA00022833"/>
    </source>
</evidence>
<dbReference type="GO" id="GO:0046872">
    <property type="term" value="F:metal ion binding"/>
    <property type="evidence" value="ECO:0007669"/>
    <property type="project" value="UniProtKB-UniRule"/>
</dbReference>
<dbReference type="GO" id="GO:0004222">
    <property type="term" value="F:metalloendopeptidase activity"/>
    <property type="evidence" value="ECO:0007669"/>
    <property type="project" value="InterPro"/>
</dbReference>
<comment type="similarity">
    <text evidence="6">Belongs to the peptidase M3 family.</text>
</comment>
<evidence type="ECO:0000256" key="3">
    <source>
        <dbReference type="ARBA" id="ARBA00022801"/>
    </source>
</evidence>
<keyword evidence="1 6" id="KW-0645">Protease</keyword>
<evidence type="ECO:0000313" key="8">
    <source>
        <dbReference type="EMBL" id="CAE0821321.1"/>
    </source>
</evidence>
<keyword evidence="3 6" id="KW-0378">Hydrolase</keyword>
<dbReference type="SUPFAM" id="SSF55486">
    <property type="entry name" value="Metalloproteases ('zincins'), catalytic domain"/>
    <property type="match status" value="1"/>
</dbReference>
<gene>
    <name evidence="8" type="ORF">EGYM00163_LOCUS32494</name>
</gene>
<evidence type="ECO:0000256" key="2">
    <source>
        <dbReference type="ARBA" id="ARBA00022723"/>
    </source>
</evidence>
<evidence type="ECO:0000256" key="1">
    <source>
        <dbReference type="ARBA" id="ARBA00022670"/>
    </source>
</evidence>
<dbReference type="InterPro" id="IPR045090">
    <property type="entry name" value="Pept_M3A_M3B"/>
</dbReference>